<dbReference type="EMBL" id="JAERUA010000025">
    <property type="protein sequence ID" value="KAI1882240.1"/>
    <property type="molecule type" value="Genomic_DNA"/>
</dbReference>
<feature type="transmembrane region" description="Helical" evidence="1">
    <location>
        <begin position="12"/>
        <end position="30"/>
    </location>
</feature>
<dbReference type="OrthoDB" id="8802554at2759"/>
<dbReference type="InterPro" id="IPR028038">
    <property type="entry name" value="TM140"/>
</dbReference>
<keyword evidence="1" id="KW-1133">Transmembrane helix</keyword>
<evidence type="ECO:0000313" key="2">
    <source>
        <dbReference type="EMBL" id="KAI1882240.1"/>
    </source>
</evidence>
<keyword evidence="3" id="KW-1185">Reference proteome</keyword>
<dbReference type="Pfam" id="PF14985">
    <property type="entry name" value="TM140"/>
    <property type="match status" value="1"/>
</dbReference>
<dbReference type="Proteomes" id="UP000829720">
    <property type="component" value="Unassembled WGS sequence"/>
</dbReference>
<comment type="caution">
    <text evidence="2">The sequence shown here is derived from an EMBL/GenBank/DDBJ whole genome shotgun (WGS) entry which is preliminary data.</text>
</comment>
<keyword evidence="1" id="KW-0472">Membrane</keyword>
<name>A0A8T3CEG2_9TELE</name>
<feature type="transmembrane region" description="Helical" evidence="1">
    <location>
        <begin position="103"/>
        <end position="126"/>
    </location>
</feature>
<sequence>MANCHRHCLSAPVVALHVIILPQLLFALFAERGEFVRSENILISPFHFCMRSQGGEMACHSSPNSLLRLALGLMAACVYAPVALLMFTIMAYLFALCYDDKKVLWWSVAGQYLSSGLMVFGLTAFIVNYWNHIQLTDLTLAFHFTTLSCAEIMAAAALSNSSGKDFECKKSLTYTMP</sequence>
<evidence type="ECO:0000313" key="3">
    <source>
        <dbReference type="Proteomes" id="UP000829720"/>
    </source>
</evidence>
<keyword evidence="1" id="KW-0812">Transmembrane</keyword>
<feature type="transmembrane region" description="Helical" evidence="1">
    <location>
        <begin position="70"/>
        <end position="96"/>
    </location>
</feature>
<protein>
    <submittedName>
        <fullName evidence="2">Uncharacterized protein</fullName>
    </submittedName>
</protein>
<gene>
    <name evidence="2" type="ORF">AGOR_G00248650</name>
</gene>
<proteinExistence type="predicted"/>
<feature type="transmembrane region" description="Helical" evidence="1">
    <location>
        <begin position="138"/>
        <end position="159"/>
    </location>
</feature>
<evidence type="ECO:0000256" key="1">
    <source>
        <dbReference type="SAM" id="Phobius"/>
    </source>
</evidence>
<dbReference type="AlphaFoldDB" id="A0A8T3CEG2"/>
<accession>A0A8T3CEG2</accession>
<reference evidence="2" key="1">
    <citation type="submission" date="2021-01" db="EMBL/GenBank/DDBJ databases">
        <authorList>
            <person name="Zahm M."/>
            <person name="Roques C."/>
            <person name="Cabau C."/>
            <person name="Klopp C."/>
            <person name="Donnadieu C."/>
            <person name="Jouanno E."/>
            <person name="Lampietro C."/>
            <person name="Louis A."/>
            <person name="Herpin A."/>
            <person name="Echchiki A."/>
            <person name="Berthelot C."/>
            <person name="Parey E."/>
            <person name="Roest-Crollius H."/>
            <person name="Braasch I."/>
            <person name="Postlethwait J."/>
            <person name="Bobe J."/>
            <person name="Montfort J."/>
            <person name="Bouchez O."/>
            <person name="Begum T."/>
            <person name="Mejri S."/>
            <person name="Adams A."/>
            <person name="Chen W.-J."/>
            <person name="Guiguen Y."/>
        </authorList>
    </citation>
    <scope>NUCLEOTIDE SEQUENCE</scope>
    <source>
        <tissue evidence="2">Blood</tissue>
    </source>
</reference>
<organism evidence="2 3">
    <name type="scientific">Albula goreensis</name>
    <dbReference type="NCBI Taxonomy" id="1534307"/>
    <lineage>
        <taxon>Eukaryota</taxon>
        <taxon>Metazoa</taxon>
        <taxon>Chordata</taxon>
        <taxon>Craniata</taxon>
        <taxon>Vertebrata</taxon>
        <taxon>Euteleostomi</taxon>
        <taxon>Actinopterygii</taxon>
        <taxon>Neopterygii</taxon>
        <taxon>Teleostei</taxon>
        <taxon>Albuliformes</taxon>
        <taxon>Albulidae</taxon>
        <taxon>Albula</taxon>
    </lineage>
</organism>